<dbReference type="PANTHER" id="PTHR43884:SF12">
    <property type="entry name" value="ISOVALERYL-COA DEHYDROGENASE, MITOCHONDRIAL-RELATED"/>
    <property type="match status" value="1"/>
</dbReference>
<reference evidence="11 12" key="1">
    <citation type="submission" date="2014-03" db="EMBL/GenBank/DDBJ databases">
        <title>Whole genome sequence of Novosphingobium resinovorum KF1.</title>
        <authorList>
            <person name="Gan H.M."/>
            <person name="Gan H.Y."/>
            <person name="Chew T.H."/>
            <person name="Savka M.A."/>
        </authorList>
    </citation>
    <scope>NUCLEOTIDE SEQUENCE [LARGE SCALE GENOMIC DNA]</scope>
    <source>
        <strain evidence="11 12">KF1</strain>
    </source>
</reference>
<dbReference type="Pfam" id="PF02770">
    <property type="entry name" value="Acyl-CoA_dh_M"/>
    <property type="match status" value="1"/>
</dbReference>
<dbReference type="InterPro" id="IPR037069">
    <property type="entry name" value="AcylCoA_DH/ox_N_sf"/>
</dbReference>
<comment type="similarity">
    <text evidence="2 6">Belongs to the acyl-CoA dehydrogenase family.</text>
</comment>
<evidence type="ECO:0000256" key="4">
    <source>
        <dbReference type="ARBA" id="ARBA00022827"/>
    </source>
</evidence>
<dbReference type="GO" id="GO:0050660">
    <property type="term" value="F:flavin adenine dinucleotide binding"/>
    <property type="evidence" value="ECO:0007669"/>
    <property type="project" value="InterPro"/>
</dbReference>
<dbReference type="PATRIC" id="fig|158500.4.peg.4205"/>
<evidence type="ECO:0000313" key="11">
    <source>
        <dbReference type="EMBL" id="EZP79248.1"/>
    </source>
</evidence>
<dbReference type="SUPFAM" id="SSF56645">
    <property type="entry name" value="Acyl-CoA dehydrogenase NM domain-like"/>
    <property type="match status" value="1"/>
</dbReference>
<dbReference type="InterPro" id="IPR013786">
    <property type="entry name" value="AcylCoA_DH/ox_N"/>
</dbReference>
<dbReference type="Pfam" id="PF02771">
    <property type="entry name" value="Acyl-CoA_dh_N"/>
    <property type="match status" value="1"/>
</dbReference>
<evidence type="ECO:0000259" key="8">
    <source>
        <dbReference type="Pfam" id="PF02770"/>
    </source>
</evidence>
<keyword evidence="13" id="KW-1185">Reference proteome</keyword>
<organism evidence="11 12">
    <name type="scientific">Novosphingobium resinovorum</name>
    <dbReference type="NCBI Taxonomy" id="158500"/>
    <lineage>
        <taxon>Bacteria</taxon>
        <taxon>Pseudomonadati</taxon>
        <taxon>Pseudomonadota</taxon>
        <taxon>Alphaproteobacteria</taxon>
        <taxon>Sphingomonadales</taxon>
        <taxon>Sphingomonadaceae</taxon>
        <taxon>Novosphingobium</taxon>
    </lineage>
</organism>
<evidence type="ECO:0000259" key="7">
    <source>
        <dbReference type="Pfam" id="PF00441"/>
    </source>
</evidence>
<keyword evidence="3 6" id="KW-0285">Flavoprotein</keyword>
<gene>
    <name evidence="10" type="ORF">BES08_22955</name>
    <name evidence="11" type="ORF">BV97_04137</name>
</gene>
<evidence type="ECO:0000313" key="13">
    <source>
        <dbReference type="Proteomes" id="UP000094626"/>
    </source>
</evidence>
<dbReference type="EMBL" id="JFYZ01000028">
    <property type="protein sequence ID" value="EZP79248.1"/>
    <property type="molecule type" value="Genomic_DNA"/>
</dbReference>
<evidence type="ECO:0000313" key="10">
    <source>
        <dbReference type="EMBL" id="AOR79651.1"/>
    </source>
</evidence>
<feature type="domain" description="Acyl-CoA dehydrogenase/oxidase C-terminal" evidence="7">
    <location>
        <begin position="227"/>
        <end position="374"/>
    </location>
</feature>
<dbReference type="FunFam" id="2.40.110.10:FF:000002">
    <property type="entry name" value="Acyl-CoA dehydrogenase fadE12"/>
    <property type="match status" value="1"/>
</dbReference>
<dbReference type="OrthoDB" id="9780544at2"/>
<dbReference type="PROSITE" id="PS00073">
    <property type="entry name" value="ACYL_COA_DH_2"/>
    <property type="match status" value="1"/>
</dbReference>
<evidence type="ECO:0000256" key="6">
    <source>
        <dbReference type="RuleBase" id="RU362125"/>
    </source>
</evidence>
<feature type="domain" description="Acyl-CoA dehydrogenase/oxidase N-terminal" evidence="9">
    <location>
        <begin position="8"/>
        <end position="119"/>
    </location>
</feature>
<dbReference type="Gene3D" id="1.20.140.10">
    <property type="entry name" value="Butyryl-CoA Dehydrogenase, subunit A, domain 3"/>
    <property type="match status" value="1"/>
</dbReference>
<proteinExistence type="inferred from homology"/>
<dbReference type="PROSITE" id="PS00072">
    <property type="entry name" value="ACYL_COA_DH_1"/>
    <property type="match status" value="1"/>
</dbReference>
<name>A0A031JR12_9SPHN</name>
<dbReference type="SUPFAM" id="SSF47203">
    <property type="entry name" value="Acyl-CoA dehydrogenase C-terminal domain-like"/>
    <property type="match status" value="1"/>
</dbReference>
<keyword evidence="10" id="KW-0614">Plasmid</keyword>
<dbReference type="EMBL" id="CP017076">
    <property type="protein sequence ID" value="AOR79651.1"/>
    <property type="molecule type" value="Genomic_DNA"/>
</dbReference>
<evidence type="ECO:0000313" key="12">
    <source>
        <dbReference type="Proteomes" id="UP000024329"/>
    </source>
</evidence>
<dbReference type="InterPro" id="IPR006091">
    <property type="entry name" value="Acyl-CoA_Oxase/DH_mid-dom"/>
</dbReference>
<reference evidence="10" key="2">
    <citation type="submission" date="2016-08" db="EMBL/GenBank/DDBJ databases">
        <authorList>
            <person name="Seilhamer J.J."/>
        </authorList>
    </citation>
    <scope>NUCLEOTIDE SEQUENCE [LARGE SCALE GENOMIC DNA]</scope>
    <source>
        <strain evidence="10">SA1</strain>
        <plasmid evidence="10">pSA1</plasmid>
    </source>
</reference>
<dbReference type="KEGG" id="nre:BES08_22955"/>
<dbReference type="Gene3D" id="2.40.110.10">
    <property type="entry name" value="Butyryl-CoA Dehydrogenase, subunit A, domain 2"/>
    <property type="match status" value="1"/>
</dbReference>
<keyword evidence="5 6" id="KW-0560">Oxidoreductase</keyword>
<dbReference type="Proteomes" id="UP000024329">
    <property type="component" value="Unassembled WGS sequence"/>
</dbReference>
<dbReference type="Pfam" id="PF00441">
    <property type="entry name" value="Acyl-CoA_dh_1"/>
    <property type="match status" value="1"/>
</dbReference>
<geneLocation type="plasmid" evidence="10 13">
    <name>pSA1</name>
</geneLocation>
<dbReference type="InterPro" id="IPR036250">
    <property type="entry name" value="AcylCo_DH-like_C"/>
</dbReference>
<dbReference type="InterPro" id="IPR006089">
    <property type="entry name" value="Acyl-CoA_DH_CS"/>
</dbReference>
<accession>A0A031JR12</accession>
<evidence type="ECO:0000256" key="1">
    <source>
        <dbReference type="ARBA" id="ARBA00001974"/>
    </source>
</evidence>
<evidence type="ECO:0000256" key="5">
    <source>
        <dbReference type="ARBA" id="ARBA00023002"/>
    </source>
</evidence>
<dbReference type="PANTHER" id="PTHR43884">
    <property type="entry name" value="ACYL-COA DEHYDROGENASE"/>
    <property type="match status" value="1"/>
</dbReference>
<dbReference type="GO" id="GO:0003995">
    <property type="term" value="F:acyl-CoA dehydrogenase activity"/>
    <property type="evidence" value="ECO:0007669"/>
    <property type="project" value="InterPro"/>
</dbReference>
<protein>
    <submittedName>
        <fullName evidence="11">Acyl-CoA dehydrogenase</fullName>
    </submittedName>
</protein>
<evidence type="ECO:0000256" key="3">
    <source>
        <dbReference type="ARBA" id="ARBA00022630"/>
    </source>
</evidence>
<comment type="cofactor">
    <cofactor evidence="1 6">
        <name>FAD</name>
        <dbReference type="ChEBI" id="CHEBI:57692"/>
    </cofactor>
</comment>
<reference evidence="13" key="3">
    <citation type="journal article" date="2017" name="J. Biotechnol.">
        <title>Complete genome sequence of Novosphingobium resinovorum SA1, a versatile xenobiotic-degrading bacterium capable of utilizing sulfanilic acid.</title>
        <authorList>
            <person name="Hegedus B."/>
            <person name="Kos P.B."/>
            <person name="Balint B."/>
            <person name="Maroti G."/>
            <person name="Gan H.M."/>
            <person name="Perei K."/>
            <person name="Rakhely G."/>
        </authorList>
    </citation>
    <scope>NUCLEOTIDE SEQUENCE [LARGE SCALE GENOMIC DNA]</scope>
    <source>
        <strain evidence="13">SA1</strain>
    </source>
</reference>
<feature type="domain" description="Acyl-CoA oxidase/dehydrogenase middle" evidence="8">
    <location>
        <begin position="123"/>
        <end position="214"/>
    </location>
</feature>
<keyword evidence="4 6" id="KW-0274">FAD</keyword>
<dbReference type="eggNOG" id="COG1960">
    <property type="taxonomic scope" value="Bacteria"/>
</dbReference>
<dbReference type="AlphaFoldDB" id="A0A031JR12"/>
<dbReference type="Proteomes" id="UP000094626">
    <property type="component" value="Plasmid pSA1"/>
</dbReference>
<dbReference type="InterPro" id="IPR046373">
    <property type="entry name" value="Acyl-CoA_Oxase/DH_mid-dom_sf"/>
</dbReference>
<evidence type="ECO:0000256" key="2">
    <source>
        <dbReference type="ARBA" id="ARBA00009347"/>
    </source>
</evidence>
<dbReference type="InterPro" id="IPR009075">
    <property type="entry name" value="AcylCo_DH/oxidase_C"/>
</dbReference>
<evidence type="ECO:0000259" key="9">
    <source>
        <dbReference type="Pfam" id="PF02771"/>
    </source>
</evidence>
<dbReference type="InterPro" id="IPR009100">
    <property type="entry name" value="AcylCoA_DH/oxidase_NM_dom_sf"/>
</dbReference>
<sequence length="382" mass="40962">MERLIFAEEHDQFRASAARFMAAEVAPHAERWRREGIVEREVYRKAGDAGLLCLWADPAHGGAGVADLRFDQIVIEENVRGGEPGFYLHLHSNLVAPYIAALGTPALQGRLMPRVVSGETILAIAMTEAGGGSDLRAIRTRAVREGDGWRLTGAKTYISNGILADAVVVAARTGERTLGLFVVDRGMAGFERGGKLGKMGLAAQDTAELFFNDVQVPGDNVLGDPEAGLPALMRFLATERLVAAIASIAAAQTALALTLDFAATRTAFGRPVGLFQHNRFRLAALRSRIDAAQAWIDQLVLLANAARLTPEDAAAAKLVASELEGEAADLGVQLHGGAGYMDEYRISRMYTDARISRIFAGSNEIMLEIIARGMGLDERGVP</sequence>
<dbReference type="Gene3D" id="1.10.540.10">
    <property type="entry name" value="Acyl-CoA dehydrogenase/oxidase, N-terminal domain"/>
    <property type="match status" value="1"/>
</dbReference>
<dbReference type="RefSeq" id="WP_036528352.1">
    <property type="nucleotide sequence ID" value="NZ_CP017076.1"/>
</dbReference>